<organism evidence="1 2">
    <name type="scientific">Vibrio ostreicida</name>
    <dbReference type="NCBI Taxonomy" id="526588"/>
    <lineage>
        <taxon>Bacteria</taxon>
        <taxon>Pseudomonadati</taxon>
        <taxon>Pseudomonadota</taxon>
        <taxon>Gammaproteobacteria</taxon>
        <taxon>Vibrionales</taxon>
        <taxon>Vibrionaceae</taxon>
        <taxon>Vibrio</taxon>
    </lineage>
</organism>
<name>A0ABT8C0U0_9VIBR</name>
<dbReference type="EMBL" id="JAUFQC010000027">
    <property type="protein sequence ID" value="MDN3611977.1"/>
    <property type="molecule type" value="Genomic_DNA"/>
</dbReference>
<keyword evidence="1" id="KW-0808">Transferase</keyword>
<dbReference type="Proteomes" id="UP001238540">
    <property type="component" value="Unassembled WGS sequence"/>
</dbReference>
<evidence type="ECO:0000313" key="1">
    <source>
        <dbReference type="EMBL" id="MDN3611977.1"/>
    </source>
</evidence>
<proteinExistence type="predicted"/>
<reference evidence="2" key="1">
    <citation type="journal article" date="2019" name="Int. J. Syst. Evol. Microbiol.">
        <title>The Global Catalogue of Microorganisms (GCM) 10K type strain sequencing project: providing services to taxonomists for standard genome sequencing and annotation.</title>
        <authorList>
            <consortium name="The Broad Institute Genomics Platform"/>
            <consortium name="The Broad Institute Genome Sequencing Center for Infectious Disease"/>
            <person name="Wu L."/>
            <person name="Ma J."/>
        </authorList>
    </citation>
    <scope>NUCLEOTIDE SEQUENCE [LARGE SCALE GENOMIC DNA]</scope>
    <source>
        <strain evidence="2">CECT 7398</strain>
    </source>
</reference>
<protein>
    <submittedName>
        <fullName evidence="1">Glycerol kinase</fullName>
    </submittedName>
</protein>
<keyword evidence="1" id="KW-0418">Kinase</keyword>
<evidence type="ECO:0000313" key="2">
    <source>
        <dbReference type="Proteomes" id="UP001238540"/>
    </source>
</evidence>
<gene>
    <name evidence="1" type="ORF">QWZ16_20510</name>
</gene>
<keyword evidence="2" id="KW-1185">Reference proteome</keyword>
<dbReference type="GO" id="GO:0016301">
    <property type="term" value="F:kinase activity"/>
    <property type="evidence" value="ECO:0007669"/>
    <property type="project" value="UniProtKB-KW"/>
</dbReference>
<comment type="caution">
    <text evidence="1">The sequence shown here is derived from an EMBL/GenBank/DDBJ whole genome shotgun (WGS) entry which is preliminary data.</text>
</comment>
<accession>A0ABT8C0U0</accession>
<dbReference type="RefSeq" id="WP_170882612.1">
    <property type="nucleotide sequence ID" value="NZ_JABEYA020000004.1"/>
</dbReference>
<sequence length="288" mass="33292">MTDKLSTTALARLRGLEAKQLFQDLKRAGYIKRMEEAWILTDLGERCGGEYAQHHQYGQFIVWPEQLHIEAGALGALPLSATQLGERFKLNAKKINQLFQELGWIEKAHSGWKVSYHGLKAGGSQRLDKQSGKHFVVWHDSVVRNKHLKQSVKEFTGQEAHSHATDRSISNFRQKFEAKHRTLDGHYVRSVGELKIDNWLYMNNIAHAYTRQLPIEENILSDFYLPSGKVYLHYWGKDNGDFTEQEKRALKSVYHDHNFDLIEIEAEDIEKLDEVLPSKLREFGISAY</sequence>